<dbReference type="EMBL" id="CP002209">
    <property type="protein sequence ID" value="ADN74723.1"/>
    <property type="molecule type" value="Genomic_DNA"/>
</dbReference>
<proteinExistence type="predicted"/>
<dbReference type="OrthoDB" id="278693at2"/>
<dbReference type="STRING" id="550540.Fbal_0509"/>
<dbReference type="InterPro" id="IPR012347">
    <property type="entry name" value="Ferritin-like"/>
</dbReference>
<protein>
    <submittedName>
        <fullName evidence="1">Uncharacterized protein</fullName>
    </submittedName>
</protein>
<dbReference type="Proteomes" id="UP000006683">
    <property type="component" value="Chromosome"/>
</dbReference>
<dbReference type="InterPro" id="IPR009078">
    <property type="entry name" value="Ferritin-like_SF"/>
</dbReference>
<dbReference type="eggNOG" id="COG1633">
    <property type="taxonomic scope" value="Bacteria"/>
</dbReference>
<keyword evidence="2" id="KW-1185">Reference proteome</keyword>
<reference evidence="1 2" key="1">
    <citation type="journal article" date="2010" name="Stand. Genomic Sci.">
        <title>Complete genome sequence of Ferrimonas balearica type strain (PAT).</title>
        <authorList>
            <person name="Nolan M."/>
            <person name="Sikorski J."/>
            <person name="Davenport K."/>
            <person name="Lucas S."/>
            <person name="Glavina Del Rio T."/>
            <person name="Tice H."/>
            <person name="Cheng J."/>
            <person name="Goodwin L."/>
            <person name="Pitluck S."/>
            <person name="Liolios K."/>
            <person name="Ivanova N."/>
            <person name="Mavromatis K."/>
            <person name="Ovchinnikova G."/>
            <person name="Pati A."/>
            <person name="Chen A."/>
            <person name="Palaniappan K."/>
            <person name="Land M."/>
            <person name="Hauser L."/>
            <person name="Chang Y."/>
            <person name="Jeffries C."/>
            <person name="Tapia R."/>
            <person name="Brettin T."/>
            <person name="Detter J."/>
            <person name="Han C."/>
            <person name="Yasawong M."/>
            <person name="Rohde M."/>
            <person name="Tindall B."/>
            <person name="Goker M."/>
            <person name="Woyke T."/>
            <person name="Bristow J."/>
            <person name="Eisen J."/>
            <person name="Markowitz V."/>
            <person name="Hugenholtz P."/>
            <person name="Kyrpides N."/>
            <person name="Klenk H."/>
            <person name="Lapidus A."/>
        </authorList>
    </citation>
    <scope>NUCLEOTIDE SEQUENCE [LARGE SCALE GENOMIC DNA]</scope>
    <source>
        <strain evidence="2">DSM 9799 / CCM 4581 / KCTC 23876 / PAT</strain>
    </source>
</reference>
<dbReference type="GeneID" id="67180756"/>
<dbReference type="KEGG" id="fbl:Fbal_0509"/>
<name>E1SPQ9_FERBD</name>
<evidence type="ECO:0000313" key="1">
    <source>
        <dbReference type="EMBL" id="ADN74723.1"/>
    </source>
</evidence>
<dbReference type="AlphaFoldDB" id="E1SPQ9"/>
<sequence length="151" mass="17586">MRFQQLKEILDHMIDSRSAMSQLYRRMTGQADSPRAKMLLEYMVIHEKEVIEKLSNYQDEASPRVLDTWFENVQGEDFTLLCQKIELPATMTEQDVLGMALDLENRLLDVLHAALEVAPTQDVKSAIESLLQAERVRQQRFVHSTMRMDDM</sequence>
<accession>E1SPQ9</accession>
<gene>
    <name evidence="1" type="ordered locus">Fbal_0509</name>
</gene>
<dbReference type="RefSeq" id="WP_013344029.1">
    <property type="nucleotide sequence ID" value="NC_014541.1"/>
</dbReference>
<organism evidence="1 2">
    <name type="scientific">Ferrimonas balearica (strain DSM 9799 / CCM 4581 / KCTC 23876 / PAT)</name>
    <dbReference type="NCBI Taxonomy" id="550540"/>
    <lineage>
        <taxon>Bacteria</taxon>
        <taxon>Pseudomonadati</taxon>
        <taxon>Pseudomonadota</taxon>
        <taxon>Gammaproteobacteria</taxon>
        <taxon>Alteromonadales</taxon>
        <taxon>Ferrimonadaceae</taxon>
        <taxon>Ferrimonas</taxon>
    </lineage>
</organism>
<dbReference type="SUPFAM" id="SSF47240">
    <property type="entry name" value="Ferritin-like"/>
    <property type="match status" value="1"/>
</dbReference>
<evidence type="ECO:0000313" key="2">
    <source>
        <dbReference type="Proteomes" id="UP000006683"/>
    </source>
</evidence>
<dbReference type="Gene3D" id="1.20.1260.10">
    <property type="match status" value="1"/>
</dbReference>
<dbReference type="HOGENOM" id="CLU_145213_0_0_6"/>